<dbReference type="EMBL" id="CP159872">
    <property type="protein sequence ID" value="XCM82231.1"/>
    <property type="molecule type" value="Genomic_DNA"/>
</dbReference>
<gene>
    <name evidence="5" type="ORF">ABWK59_26640</name>
</gene>
<name>A0AAU8K0P5_9ACTN</name>
<dbReference type="InterPro" id="IPR002933">
    <property type="entry name" value="Peptidase_M20"/>
</dbReference>
<dbReference type="PANTHER" id="PTHR43808">
    <property type="entry name" value="ACETYLORNITHINE DEACETYLASE"/>
    <property type="match status" value="1"/>
</dbReference>
<dbReference type="InterPro" id="IPR050072">
    <property type="entry name" value="Peptidase_M20A"/>
</dbReference>
<dbReference type="Pfam" id="PF01546">
    <property type="entry name" value="Peptidase_M20"/>
    <property type="match status" value="1"/>
</dbReference>
<accession>A0AAU8K0P5</accession>
<feature type="compositionally biased region" description="Low complexity" evidence="3">
    <location>
        <begin position="42"/>
        <end position="51"/>
    </location>
</feature>
<sequence>MSAHTVTSAASPAPAAAVADGPAEGGSPSAATPPTAPPVAVRPPADAGPPAADAPPPGTARPDHVRAGTTAAGPAPAAFGWHVGAPAATGVHIGAGPHPAPASAPAPAPAPTPAPGPAVATSPAAKAPAAPAAPPSPPGTALDGAATAALPGLPQALSTRARTLAGAVRRRCADLARMESPSGDAPRLDALAEELAAGFRATGAEVRREAGPAGDHLVLHWPGRHEELPHLLVVGHHDTVWPAGTLDEWPVEERDGRLSGPGVLDMKAGLALLEGAFALLADLGQRPHRPVRLVVVSDEEVGSPDGKRLVERQLRGAAAVLGLEPAHPDGRLKTARRGSTRVRLTVTGREAHAGNDAAHGVSAVDELVDQLVAVRGLAHQPGTELNAGRITGGTRANVIAGRAEAELGLRFSTTEAQRRTLDHLARLTALRPGAKVRTEVLSSRPAWPERSGNPLLRHVRSLAAALGQQLDGAPAGGAGDTNLAGARGLPTLDGLGAVGAGPHARHEHIRVDQLAPRIALLAALLAVPLPRLRS</sequence>
<protein>
    <submittedName>
        <fullName evidence="5">M20 family metallopeptidase</fullName>
    </submittedName>
</protein>
<evidence type="ECO:0000259" key="4">
    <source>
        <dbReference type="Pfam" id="PF07687"/>
    </source>
</evidence>
<dbReference type="Pfam" id="PF07687">
    <property type="entry name" value="M20_dimer"/>
    <property type="match status" value="1"/>
</dbReference>
<feature type="compositionally biased region" description="Low complexity" evidence="3">
    <location>
        <begin position="1"/>
        <end position="19"/>
    </location>
</feature>
<feature type="region of interest" description="Disordered" evidence="3">
    <location>
        <begin position="90"/>
        <end position="146"/>
    </location>
</feature>
<keyword evidence="2" id="KW-0378">Hydrolase</keyword>
<evidence type="ECO:0000313" key="5">
    <source>
        <dbReference type="EMBL" id="XCM82231.1"/>
    </source>
</evidence>
<feature type="region of interest" description="Disordered" evidence="3">
    <location>
        <begin position="1"/>
        <end position="73"/>
    </location>
</feature>
<dbReference type="Gene3D" id="3.30.70.360">
    <property type="match status" value="1"/>
</dbReference>
<dbReference type="SUPFAM" id="SSF53187">
    <property type="entry name" value="Zn-dependent exopeptidases"/>
    <property type="match status" value="1"/>
</dbReference>
<evidence type="ECO:0000256" key="2">
    <source>
        <dbReference type="ARBA" id="ARBA00022801"/>
    </source>
</evidence>
<dbReference type="RefSeq" id="WP_354643161.1">
    <property type="nucleotide sequence ID" value="NZ_CP159872.1"/>
</dbReference>
<evidence type="ECO:0000256" key="3">
    <source>
        <dbReference type="SAM" id="MobiDB-lite"/>
    </source>
</evidence>
<dbReference type="CDD" id="cd03885">
    <property type="entry name" value="M20_CPDG2"/>
    <property type="match status" value="1"/>
</dbReference>
<dbReference type="InterPro" id="IPR011650">
    <property type="entry name" value="Peptidase_M20_dimer"/>
</dbReference>
<dbReference type="PANTHER" id="PTHR43808:SF9">
    <property type="entry name" value="BLL0789 PROTEIN"/>
    <property type="match status" value="1"/>
</dbReference>
<dbReference type="KEGG" id="kcm:ABWK59_26640"/>
<dbReference type="Gene3D" id="3.40.630.10">
    <property type="entry name" value="Zn peptidases"/>
    <property type="match status" value="1"/>
</dbReference>
<feature type="domain" description="Peptidase M20 dimerisation" evidence="4">
    <location>
        <begin position="334"/>
        <end position="424"/>
    </location>
</feature>
<dbReference type="GO" id="GO:0016787">
    <property type="term" value="F:hydrolase activity"/>
    <property type="evidence" value="ECO:0007669"/>
    <property type="project" value="UniProtKB-KW"/>
</dbReference>
<feature type="compositionally biased region" description="Pro residues" evidence="3">
    <location>
        <begin position="98"/>
        <end position="116"/>
    </location>
</feature>
<feature type="compositionally biased region" description="Low complexity" evidence="3">
    <location>
        <begin position="117"/>
        <end position="130"/>
    </location>
</feature>
<proteinExistence type="predicted"/>
<dbReference type="SUPFAM" id="SSF55031">
    <property type="entry name" value="Bacterial exopeptidase dimerisation domain"/>
    <property type="match status" value="1"/>
</dbReference>
<keyword evidence="1" id="KW-0479">Metal-binding</keyword>
<dbReference type="GO" id="GO:0046872">
    <property type="term" value="F:metal ion binding"/>
    <property type="evidence" value="ECO:0007669"/>
    <property type="project" value="UniProtKB-KW"/>
</dbReference>
<evidence type="ECO:0000256" key="1">
    <source>
        <dbReference type="ARBA" id="ARBA00022723"/>
    </source>
</evidence>
<organism evidence="5">
    <name type="scientific">Kitasatospora camelliae</name>
    <dbReference type="NCBI Taxonomy" id="3156397"/>
    <lineage>
        <taxon>Bacteria</taxon>
        <taxon>Bacillati</taxon>
        <taxon>Actinomycetota</taxon>
        <taxon>Actinomycetes</taxon>
        <taxon>Kitasatosporales</taxon>
        <taxon>Streptomycetaceae</taxon>
        <taxon>Kitasatospora</taxon>
    </lineage>
</organism>
<reference evidence="5" key="1">
    <citation type="submission" date="2024-06" db="EMBL/GenBank/DDBJ databases">
        <title>The genome sequences of Kitasatospora sp. strain HUAS MG31.</title>
        <authorList>
            <person name="Mo P."/>
        </authorList>
    </citation>
    <scope>NUCLEOTIDE SEQUENCE</scope>
    <source>
        <strain evidence="5">HUAS MG31</strain>
    </source>
</reference>
<dbReference type="AlphaFoldDB" id="A0AAU8K0P5"/>
<dbReference type="InterPro" id="IPR036264">
    <property type="entry name" value="Bact_exopeptidase_dim_dom"/>
</dbReference>